<dbReference type="GO" id="GO:0030694">
    <property type="term" value="C:bacterial-type flagellum basal body, rod"/>
    <property type="evidence" value="ECO:0007669"/>
    <property type="project" value="InterPro"/>
</dbReference>
<keyword evidence="4 6" id="KW-0975">Bacterial flagellum</keyword>
<keyword evidence="8" id="KW-1185">Reference proteome</keyword>
<name>A0A521CAN9_9BACT</name>
<dbReference type="RefSeq" id="WP_142935359.1">
    <property type="nucleotide sequence ID" value="NZ_FXTM01000011.1"/>
</dbReference>
<evidence type="ECO:0000313" key="7">
    <source>
        <dbReference type="EMBL" id="SMO56489.1"/>
    </source>
</evidence>
<comment type="subcellular location">
    <subcellularLocation>
        <location evidence="1 6">Bacterial flagellum basal body</location>
    </subcellularLocation>
</comment>
<reference evidence="7 8" key="1">
    <citation type="submission" date="2017-05" db="EMBL/GenBank/DDBJ databases">
        <authorList>
            <person name="Varghese N."/>
            <person name="Submissions S."/>
        </authorList>
    </citation>
    <scope>NUCLEOTIDE SEQUENCE [LARGE SCALE GENOMIC DNA]</scope>
    <source>
        <strain evidence="7 8">DSM 16304</strain>
    </source>
</reference>
<dbReference type="PIRSF" id="PIRSF002889">
    <property type="entry name" value="Rod_FlgB"/>
    <property type="match status" value="1"/>
</dbReference>
<comment type="similarity">
    <text evidence="2 6">Belongs to the flagella basal body rod proteins family.</text>
</comment>
<dbReference type="Proteomes" id="UP000317315">
    <property type="component" value="Unassembled WGS sequence"/>
</dbReference>
<proteinExistence type="inferred from homology"/>
<evidence type="ECO:0000256" key="4">
    <source>
        <dbReference type="ARBA" id="ARBA00023143"/>
    </source>
</evidence>
<keyword evidence="7" id="KW-0282">Flagellum</keyword>
<evidence type="ECO:0000256" key="1">
    <source>
        <dbReference type="ARBA" id="ARBA00004117"/>
    </source>
</evidence>
<dbReference type="NCBIfam" id="TIGR01396">
    <property type="entry name" value="FlgB"/>
    <property type="match status" value="1"/>
</dbReference>
<dbReference type="GO" id="GO:0071973">
    <property type="term" value="P:bacterial-type flagellum-dependent cell motility"/>
    <property type="evidence" value="ECO:0007669"/>
    <property type="project" value="InterPro"/>
</dbReference>
<evidence type="ECO:0000256" key="5">
    <source>
        <dbReference type="ARBA" id="ARBA00024934"/>
    </source>
</evidence>
<gene>
    <name evidence="7" type="ORF">SAMN06269117_11114</name>
</gene>
<dbReference type="OrthoDB" id="9792068at2"/>
<dbReference type="InterPro" id="IPR006300">
    <property type="entry name" value="FlgB"/>
</dbReference>
<sequence>MEIFKSLLPLEEGITYFFRRSEVIQGNIANVDTPNYVPKDLIFEKEFKKNLSLKRTDPKHMDPYFTTSVKFKEIKDETYSGYDSNEVNLDRELAKFAESNVMIKALNEILRKEIGKIKLAIQGR</sequence>
<evidence type="ECO:0000256" key="3">
    <source>
        <dbReference type="ARBA" id="ARBA00014376"/>
    </source>
</evidence>
<dbReference type="AlphaFoldDB" id="A0A521CAN9"/>
<evidence type="ECO:0000256" key="2">
    <source>
        <dbReference type="ARBA" id="ARBA00009677"/>
    </source>
</evidence>
<dbReference type="EMBL" id="FXTM01000011">
    <property type="protein sequence ID" value="SMO56489.1"/>
    <property type="molecule type" value="Genomic_DNA"/>
</dbReference>
<keyword evidence="7" id="KW-0969">Cilium</keyword>
<evidence type="ECO:0000313" key="8">
    <source>
        <dbReference type="Proteomes" id="UP000317315"/>
    </source>
</evidence>
<comment type="function">
    <text evidence="5 6">Structural component of flagellum, the bacterial motility apparatus. Part of the rod structure of flagellar basal body.</text>
</comment>
<keyword evidence="7" id="KW-0966">Cell projection</keyword>
<protein>
    <recommendedName>
        <fullName evidence="3 6">Flagellar basal body rod protein FlgB</fullName>
    </recommendedName>
</protein>
<comment type="subunit">
    <text evidence="6">The basal body constitutes a major portion of the flagellar organelle and consists of a number of rings mounted on a central rod.</text>
</comment>
<accession>A0A521CAN9</accession>
<evidence type="ECO:0000256" key="6">
    <source>
        <dbReference type="PIRNR" id="PIRNR002889"/>
    </source>
</evidence>
<organism evidence="7 8">
    <name type="scientific">Balnearium lithotrophicum</name>
    <dbReference type="NCBI Taxonomy" id="223788"/>
    <lineage>
        <taxon>Bacteria</taxon>
        <taxon>Pseudomonadati</taxon>
        <taxon>Aquificota</taxon>
        <taxon>Aquificia</taxon>
        <taxon>Desulfurobacteriales</taxon>
        <taxon>Desulfurobacteriaceae</taxon>
        <taxon>Balnearium</taxon>
    </lineage>
</organism>